<dbReference type="Proteomes" id="UP000291144">
    <property type="component" value="Unassembled WGS sequence"/>
</dbReference>
<dbReference type="OrthoDB" id="3181812at2"/>
<dbReference type="FunFam" id="1.10.10.10:FF:000001">
    <property type="entry name" value="LysR family transcriptional regulator"/>
    <property type="match status" value="1"/>
</dbReference>
<evidence type="ECO:0000256" key="1">
    <source>
        <dbReference type="ARBA" id="ARBA00009437"/>
    </source>
</evidence>
<dbReference type="Pfam" id="PF03466">
    <property type="entry name" value="LysR_substrate"/>
    <property type="match status" value="1"/>
</dbReference>
<dbReference type="GO" id="GO:0005829">
    <property type="term" value="C:cytosol"/>
    <property type="evidence" value="ECO:0007669"/>
    <property type="project" value="TreeGrafter"/>
</dbReference>
<protein>
    <submittedName>
        <fullName evidence="6">LysR family transcriptional regulator</fullName>
    </submittedName>
</protein>
<evidence type="ECO:0000313" key="6">
    <source>
        <dbReference type="EMBL" id="TCC64219.1"/>
    </source>
</evidence>
<name>A0A4R0KUG3_9ACTN</name>
<dbReference type="InterPro" id="IPR036388">
    <property type="entry name" value="WH-like_DNA-bd_sf"/>
</dbReference>
<keyword evidence="3" id="KW-0238">DNA-binding</keyword>
<dbReference type="GO" id="GO:0003677">
    <property type="term" value="F:DNA binding"/>
    <property type="evidence" value="ECO:0007669"/>
    <property type="project" value="UniProtKB-KW"/>
</dbReference>
<dbReference type="SUPFAM" id="SSF46785">
    <property type="entry name" value="Winged helix' DNA-binding domain"/>
    <property type="match status" value="1"/>
</dbReference>
<comment type="caution">
    <text evidence="6">The sequence shown here is derived from an EMBL/GenBank/DDBJ whole genome shotgun (WGS) entry which is preliminary data.</text>
</comment>
<dbReference type="InterPro" id="IPR036390">
    <property type="entry name" value="WH_DNA-bd_sf"/>
</dbReference>
<keyword evidence="4" id="KW-0804">Transcription</keyword>
<dbReference type="PROSITE" id="PS50931">
    <property type="entry name" value="HTH_LYSR"/>
    <property type="match status" value="1"/>
</dbReference>
<evidence type="ECO:0000313" key="7">
    <source>
        <dbReference type="Proteomes" id="UP000291144"/>
    </source>
</evidence>
<evidence type="ECO:0000259" key="5">
    <source>
        <dbReference type="PROSITE" id="PS50931"/>
    </source>
</evidence>
<keyword evidence="2" id="KW-0805">Transcription regulation</keyword>
<dbReference type="PANTHER" id="PTHR30419:SF31">
    <property type="entry name" value="BLR3139 PROTEIN"/>
    <property type="match status" value="1"/>
</dbReference>
<feature type="domain" description="HTH lysR-type" evidence="5">
    <location>
        <begin position="13"/>
        <end position="70"/>
    </location>
</feature>
<dbReference type="Gene3D" id="1.10.10.10">
    <property type="entry name" value="Winged helix-like DNA-binding domain superfamily/Winged helix DNA-binding domain"/>
    <property type="match status" value="1"/>
</dbReference>
<dbReference type="Pfam" id="PF00126">
    <property type="entry name" value="HTH_1"/>
    <property type="match status" value="1"/>
</dbReference>
<dbReference type="EMBL" id="SJKB01000002">
    <property type="protein sequence ID" value="TCC64219.1"/>
    <property type="molecule type" value="Genomic_DNA"/>
</dbReference>
<evidence type="ECO:0000256" key="2">
    <source>
        <dbReference type="ARBA" id="ARBA00023015"/>
    </source>
</evidence>
<reference evidence="6 7" key="1">
    <citation type="submission" date="2019-02" db="EMBL/GenBank/DDBJ databases">
        <title>Kribbella capetownensis sp. nov. and Kribbella speibonae sp. nov., isolated from soil.</title>
        <authorList>
            <person name="Curtis S.M."/>
            <person name="Norton I."/>
            <person name="Everest G.J."/>
            <person name="Meyers P.R."/>
        </authorList>
    </citation>
    <scope>NUCLEOTIDE SEQUENCE [LARGE SCALE GENOMIC DNA]</scope>
    <source>
        <strain evidence="6 7">NRRL B-24813</strain>
    </source>
</reference>
<dbReference type="InterPro" id="IPR000847">
    <property type="entry name" value="LysR_HTH_N"/>
</dbReference>
<dbReference type="Gene3D" id="3.40.190.290">
    <property type="match status" value="1"/>
</dbReference>
<proteinExistence type="inferred from homology"/>
<evidence type="ECO:0000256" key="4">
    <source>
        <dbReference type="ARBA" id="ARBA00023163"/>
    </source>
</evidence>
<accession>A0A4R0KUG3</accession>
<dbReference type="InterPro" id="IPR050950">
    <property type="entry name" value="HTH-type_LysR_regulators"/>
</dbReference>
<dbReference type="PANTHER" id="PTHR30419">
    <property type="entry name" value="HTH-TYPE TRANSCRIPTIONAL REGULATOR YBHD"/>
    <property type="match status" value="1"/>
</dbReference>
<sequence>MDSISRRDTVGSMEFRHLRHFVALAEERSFTRAAEREHIVQSGLSTSIRALEKEVGAPLFVRGTRPVRLTAEGLAMLPAARLALEAAVNARQAVQDTQGVLAGELRIGALQTAGHTLPVSSWLATFAVDHPAVRIRVQQLPALAMVEMVADGHLDCALVSLVSDRVAGLEVVPLVAEPLVLACTPTHPLSSADAVKLTDLATERFVETPPQWAIRQLLDTAFDEAGIERDVVCEVNEWTMLLDLVSAGVGIALIPEGLALDTSAVRLVPLAGPDLVRRVDLILPTGPAASPAARRFREYVTHPETRRPG</sequence>
<dbReference type="InterPro" id="IPR005119">
    <property type="entry name" value="LysR_subst-bd"/>
</dbReference>
<gene>
    <name evidence="6" type="ORF">E0H73_07300</name>
</gene>
<dbReference type="SUPFAM" id="SSF53850">
    <property type="entry name" value="Periplasmic binding protein-like II"/>
    <property type="match status" value="1"/>
</dbReference>
<evidence type="ECO:0000256" key="3">
    <source>
        <dbReference type="ARBA" id="ARBA00023125"/>
    </source>
</evidence>
<organism evidence="6 7">
    <name type="scientific">Kribbella pittospori</name>
    <dbReference type="NCBI Taxonomy" id="722689"/>
    <lineage>
        <taxon>Bacteria</taxon>
        <taxon>Bacillati</taxon>
        <taxon>Actinomycetota</taxon>
        <taxon>Actinomycetes</taxon>
        <taxon>Propionibacteriales</taxon>
        <taxon>Kribbellaceae</taxon>
        <taxon>Kribbella</taxon>
    </lineage>
</organism>
<keyword evidence="7" id="KW-1185">Reference proteome</keyword>
<comment type="similarity">
    <text evidence="1">Belongs to the LysR transcriptional regulatory family.</text>
</comment>
<dbReference type="PRINTS" id="PR00039">
    <property type="entry name" value="HTHLYSR"/>
</dbReference>
<dbReference type="GO" id="GO:0003700">
    <property type="term" value="F:DNA-binding transcription factor activity"/>
    <property type="evidence" value="ECO:0007669"/>
    <property type="project" value="InterPro"/>
</dbReference>
<dbReference type="AlphaFoldDB" id="A0A4R0KUG3"/>